<feature type="signal peptide" evidence="1">
    <location>
        <begin position="1"/>
        <end position="16"/>
    </location>
</feature>
<organism evidence="2 3">
    <name type="scientific">Gnomoniopsis smithogilvyi</name>
    <dbReference type="NCBI Taxonomy" id="1191159"/>
    <lineage>
        <taxon>Eukaryota</taxon>
        <taxon>Fungi</taxon>
        <taxon>Dikarya</taxon>
        <taxon>Ascomycota</taxon>
        <taxon>Pezizomycotina</taxon>
        <taxon>Sordariomycetes</taxon>
        <taxon>Sordariomycetidae</taxon>
        <taxon>Diaporthales</taxon>
        <taxon>Gnomoniaceae</taxon>
        <taxon>Gnomoniopsis</taxon>
    </lineage>
</organism>
<evidence type="ECO:0000313" key="2">
    <source>
        <dbReference type="EMBL" id="KAJ4394449.1"/>
    </source>
</evidence>
<evidence type="ECO:0000313" key="3">
    <source>
        <dbReference type="Proteomes" id="UP001140453"/>
    </source>
</evidence>
<dbReference type="InterPro" id="IPR025649">
    <property type="entry name" value="DUF4360"/>
</dbReference>
<dbReference type="AlphaFoldDB" id="A0A9W8YYU5"/>
<keyword evidence="3" id="KW-1185">Reference proteome</keyword>
<feature type="chain" id="PRO_5040943360" description="Secreted protein" evidence="1">
    <location>
        <begin position="17"/>
        <end position="189"/>
    </location>
</feature>
<dbReference type="OrthoDB" id="3786236at2759"/>
<name>A0A9W8YYU5_9PEZI</name>
<dbReference type="PANTHER" id="PTHR38847:SF1">
    <property type="entry name" value="PSEUDOURIDINE SYNTHASE RSUA_RLUA-LIKE DOMAIN-CONTAINING PROTEIN"/>
    <property type="match status" value="1"/>
</dbReference>
<evidence type="ECO:0008006" key="4">
    <source>
        <dbReference type="Google" id="ProtNLM"/>
    </source>
</evidence>
<proteinExistence type="predicted"/>
<evidence type="ECO:0000256" key="1">
    <source>
        <dbReference type="SAM" id="SignalP"/>
    </source>
</evidence>
<reference evidence="2" key="1">
    <citation type="submission" date="2022-10" db="EMBL/GenBank/DDBJ databases">
        <title>Tapping the CABI collections for fungal endophytes: first genome assemblies for Collariella, Neodidymelliopsis, Ascochyta clinopodiicola, Didymella pomorum, Didymosphaeria variabile, Neocosmospora piperis and Neocucurbitaria cava.</title>
        <authorList>
            <person name="Hill R."/>
        </authorList>
    </citation>
    <scope>NUCLEOTIDE SEQUENCE</scope>
    <source>
        <strain evidence="2">IMI 355082</strain>
    </source>
</reference>
<sequence>MLSSLLPTLLLPLVLANPLHTARATSLGAVTQFVYSGSGCTQGSNSVAVSSTSTGYTVQVYTFDEFTTSDTQNCELHFQGSGLSAGWQVSLTEFDAVGSAKGAVSAVWWFWQAYWSDDAADTLTLSGAIENPAGTSLVKANVTEPLWSQCIGASGNPGILNVNFRVVVTGEGSFEVDKEMLKYQFRRCQ</sequence>
<dbReference type="Pfam" id="PF14273">
    <property type="entry name" value="DUF4360"/>
    <property type="match status" value="1"/>
</dbReference>
<accession>A0A9W8YYU5</accession>
<dbReference type="Proteomes" id="UP001140453">
    <property type="component" value="Unassembled WGS sequence"/>
</dbReference>
<protein>
    <recommendedName>
        <fullName evidence="4">Secreted protein</fullName>
    </recommendedName>
</protein>
<dbReference type="EMBL" id="JAPEVB010000002">
    <property type="protein sequence ID" value="KAJ4394449.1"/>
    <property type="molecule type" value="Genomic_DNA"/>
</dbReference>
<dbReference type="PANTHER" id="PTHR38847">
    <property type="match status" value="1"/>
</dbReference>
<gene>
    <name evidence="2" type="ORF">N0V93_003667</name>
</gene>
<keyword evidence="1" id="KW-0732">Signal</keyword>
<comment type="caution">
    <text evidence="2">The sequence shown here is derived from an EMBL/GenBank/DDBJ whole genome shotgun (WGS) entry which is preliminary data.</text>
</comment>